<accession>G9E6F1</accession>
<organismHost>
    <name type="scientific">Micromonas pusilla</name>
    <name type="common">Picoplanktonic green alga</name>
    <name type="synonym">Chromulina pusilla</name>
    <dbReference type="NCBI Taxonomy" id="38833"/>
</organismHost>
<dbReference type="Proteomes" id="UP000232710">
    <property type="component" value="Segment"/>
</dbReference>
<dbReference type="EMBL" id="JF974320">
    <property type="protein sequence ID" value="AET84978.1"/>
    <property type="molecule type" value="Genomic_DNA"/>
</dbReference>
<reference evidence="1 2" key="1">
    <citation type="submission" date="2010-12" db="EMBL/GenBank/DDBJ databases">
        <title>The Genome Sequence of Micromonas pusilla virus SP1.</title>
        <authorList>
            <consortium name="The Broad Institute Genome Sequencing Platform"/>
            <person name="Henn M.R."/>
            <person name="Suttle C."/>
            <person name="Winget D."/>
            <person name="Chan A."/>
            <person name="Levin J."/>
            <person name="Malboeuf C."/>
            <person name="Casali M."/>
            <person name="Russ C."/>
            <person name="Lennon N."/>
            <person name="Chapman S.B."/>
            <person name="Erlich R."/>
            <person name="Young S.K."/>
            <person name="Yandava C."/>
            <person name="Zeng Q."/>
            <person name="Alvarado L."/>
            <person name="Anderson S."/>
            <person name="Berlin A."/>
            <person name="Chen Z."/>
            <person name="Freedman E."/>
            <person name="Gellesch M."/>
            <person name="Goldberg J."/>
            <person name="Green L."/>
            <person name="Griggs A."/>
            <person name="Gujja S."/>
            <person name="Heilman E.R."/>
            <person name="Heiman D."/>
            <person name="Hollinger A."/>
            <person name="Howarth C."/>
            <person name="Larson L."/>
            <person name="Mehta T."/>
            <person name="Pearson M."/>
            <person name="Roberts A."/>
            <person name="Ryan E."/>
            <person name="Saif S."/>
            <person name="Shea T."/>
            <person name="Shenoy N."/>
            <person name="Sisk P."/>
            <person name="Stolte C."/>
            <person name="Sykes S."/>
            <person name="White J."/>
            <person name="Haas B."/>
            <person name="Nusbaum C."/>
            <person name="Birren B."/>
        </authorList>
    </citation>
    <scope>NUCLEOTIDE SEQUENCE [LARGE SCALE GENOMIC DNA]</scope>
    <source>
        <strain evidence="1 2">SP1</strain>
    </source>
</reference>
<organism evidence="1 2">
    <name type="scientific">Micromonas pusilla virus SP1</name>
    <name type="common">MpV-SP1</name>
    <dbReference type="NCBI Taxonomy" id="373996"/>
    <lineage>
        <taxon>Viruses</taxon>
        <taxon>Varidnaviria</taxon>
        <taxon>Bamfordvirae</taxon>
        <taxon>Nucleocytoviricota</taxon>
        <taxon>Megaviricetes</taxon>
        <taxon>Algavirales</taxon>
        <taxon>Phycodnaviridae</taxon>
        <taxon>Prasinovirus</taxon>
        <taxon>Prasinovirus micromonas</taxon>
    </lineage>
</organism>
<name>G9E6F1_MPSP1</name>
<protein>
    <submittedName>
        <fullName evidence="1">Uncharacterized protein</fullName>
    </submittedName>
</protein>
<gene>
    <name evidence="1" type="ORF">MPXG_00180</name>
</gene>
<sequence>MRRERWCCGRRNNACCVARSGGVVGKTSGEGTCSSTMTSVRNNVMKSKMRWWRCLHGLRGLGGVGAVDSWGTTVGLAPRGFNEVWGRYAPVTAADWSKIGLKV</sequence>
<proteinExistence type="predicted"/>
<keyword evidence="2" id="KW-1185">Reference proteome</keyword>
<evidence type="ECO:0000313" key="1">
    <source>
        <dbReference type="EMBL" id="AET84978.1"/>
    </source>
</evidence>
<evidence type="ECO:0000313" key="2">
    <source>
        <dbReference type="Proteomes" id="UP000232710"/>
    </source>
</evidence>